<proteinExistence type="predicted"/>
<dbReference type="InParanoid" id="A0A163K553"/>
<evidence type="ECO:0000256" key="1">
    <source>
        <dbReference type="PROSITE-ProRule" id="PRU00042"/>
    </source>
</evidence>
<dbReference type="InterPro" id="IPR036236">
    <property type="entry name" value="Znf_C2H2_sf"/>
</dbReference>
<gene>
    <name evidence="3" type="primary">ABSGL_13989.1 scaffold 14385</name>
</gene>
<dbReference type="STRING" id="4829.A0A163K553"/>
<dbReference type="GO" id="GO:0008270">
    <property type="term" value="F:zinc ion binding"/>
    <property type="evidence" value="ECO:0007669"/>
    <property type="project" value="UniProtKB-KW"/>
</dbReference>
<reference evidence="3" key="1">
    <citation type="submission" date="2016-04" db="EMBL/GenBank/DDBJ databases">
        <authorList>
            <person name="Evans L.H."/>
            <person name="Alamgir A."/>
            <person name="Owens N."/>
            <person name="Weber N.D."/>
            <person name="Virtaneva K."/>
            <person name="Barbian K."/>
            <person name="Babar A."/>
            <person name="Rosenke K."/>
        </authorList>
    </citation>
    <scope>NUCLEOTIDE SEQUENCE [LARGE SCALE GENOMIC DNA]</scope>
    <source>
        <strain evidence="3">CBS 101.48</strain>
    </source>
</reference>
<dbReference type="Gene3D" id="3.30.160.60">
    <property type="entry name" value="Classic Zinc Finger"/>
    <property type="match status" value="1"/>
</dbReference>
<dbReference type="OMA" id="DCISFDS"/>
<organism evidence="3">
    <name type="scientific">Absidia glauca</name>
    <name type="common">Pin mould</name>
    <dbReference type="NCBI Taxonomy" id="4829"/>
    <lineage>
        <taxon>Eukaryota</taxon>
        <taxon>Fungi</taxon>
        <taxon>Fungi incertae sedis</taxon>
        <taxon>Mucoromycota</taxon>
        <taxon>Mucoromycotina</taxon>
        <taxon>Mucoromycetes</taxon>
        <taxon>Mucorales</taxon>
        <taxon>Cunninghamellaceae</taxon>
        <taxon>Absidia</taxon>
    </lineage>
</organism>
<evidence type="ECO:0000313" key="3">
    <source>
        <dbReference type="EMBL" id="SAM08326.1"/>
    </source>
</evidence>
<dbReference type="OrthoDB" id="10653459at2759"/>
<accession>A0A163K553</accession>
<protein>
    <recommendedName>
        <fullName evidence="2">C2H2-type domain-containing protein</fullName>
    </recommendedName>
</protein>
<dbReference type="Proteomes" id="UP000078561">
    <property type="component" value="Unassembled WGS sequence"/>
</dbReference>
<dbReference type="SUPFAM" id="SSF57667">
    <property type="entry name" value="beta-beta-alpha zinc fingers"/>
    <property type="match status" value="1"/>
</dbReference>
<keyword evidence="4" id="KW-1185">Reference proteome</keyword>
<keyword evidence="1" id="KW-0479">Metal-binding</keyword>
<keyword evidence="1" id="KW-0863">Zinc-finger</keyword>
<dbReference type="PROSITE" id="PS50157">
    <property type="entry name" value="ZINC_FINGER_C2H2_2"/>
    <property type="match status" value="1"/>
</dbReference>
<dbReference type="PROSITE" id="PS00028">
    <property type="entry name" value="ZINC_FINGER_C2H2_1"/>
    <property type="match status" value="1"/>
</dbReference>
<name>A0A163K553_ABSGL</name>
<feature type="domain" description="C2H2-type" evidence="2">
    <location>
        <begin position="29"/>
        <end position="53"/>
    </location>
</feature>
<dbReference type="EMBL" id="LT554895">
    <property type="protein sequence ID" value="SAM08326.1"/>
    <property type="molecule type" value="Genomic_DNA"/>
</dbReference>
<evidence type="ECO:0000259" key="2">
    <source>
        <dbReference type="PROSITE" id="PS50157"/>
    </source>
</evidence>
<dbReference type="InterPro" id="IPR013087">
    <property type="entry name" value="Znf_C2H2_type"/>
</dbReference>
<keyword evidence="1" id="KW-0862">Zinc</keyword>
<sequence length="210" mass="23677">MLSDNNKSNKRIRTGDYVSLVYKLDAKKYQCGPCGKDFVRKDSLTQHCKSKKHLKTVGNCMDSPLDAISSDNEDTGVNSDAVALEGEYQDVDCISFDSDASFDNNTDLDGEDDDDDNDDLLGRFTSRFNLMEETVEEGDNNLDSLAYADMMAIPRALPTFPFPNIQTMVLHAFVHGDDDPVSRRMLKKVLYLLEVILQLKVDSLWNRVVF</sequence>
<evidence type="ECO:0000313" key="4">
    <source>
        <dbReference type="Proteomes" id="UP000078561"/>
    </source>
</evidence>
<dbReference type="AlphaFoldDB" id="A0A163K553"/>